<gene>
    <name evidence="2" type="ORF">A4U43_C05F9030</name>
</gene>
<proteinExistence type="predicted"/>
<accession>A0A5P1EQE9</accession>
<evidence type="ECO:0000313" key="3">
    <source>
        <dbReference type="Proteomes" id="UP000243459"/>
    </source>
</evidence>
<name>A0A5P1EQE9_ASPOF</name>
<dbReference type="EMBL" id="CM007385">
    <property type="protein sequence ID" value="ONK68228.1"/>
    <property type="molecule type" value="Genomic_DNA"/>
</dbReference>
<feature type="compositionally biased region" description="Polar residues" evidence="1">
    <location>
        <begin position="1"/>
        <end position="13"/>
    </location>
</feature>
<dbReference type="Proteomes" id="UP000243459">
    <property type="component" value="Chromosome 5"/>
</dbReference>
<sequence length="75" mass="8873">MTRNGLWSHQPQELSRLKGLRRELDESSRKARRLDEALQERDRAKVQVEEEKQTALHTKRQVGGPMREVTVRLPR</sequence>
<evidence type="ECO:0000256" key="1">
    <source>
        <dbReference type="SAM" id="MobiDB-lite"/>
    </source>
</evidence>
<dbReference type="Gramene" id="ONK68228">
    <property type="protein sequence ID" value="ONK68228"/>
    <property type="gene ID" value="A4U43_C05F9030"/>
</dbReference>
<organism evidence="2 3">
    <name type="scientific">Asparagus officinalis</name>
    <name type="common">Garden asparagus</name>
    <dbReference type="NCBI Taxonomy" id="4686"/>
    <lineage>
        <taxon>Eukaryota</taxon>
        <taxon>Viridiplantae</taxon>
        <taxon>Streptophyta</taxon>
        <taxon>Embryophyta</taxon>
        <taxon>Tracheophyta</taxon>
        <taxon>Spermatophyta</taxon>
        <taxon>Magnoliopsida</taxon>
        <taxon>Liliopsida</taxon>
        <taxon>Asparagales</taxon>
        <taxon>Asparagaceae</taxon>
        <taxon>Asparagoideae</taxon>
        <taxon>Asparagus</taxon>
    </lineage>
</organism>
<keyword evidence="3" id="KW-1185">Reference proteome</keyword>
<feature type="compositionally biased region" description="Basic and acidic residues" evidence="1">
    <location>
        <begin position="20"/>
        <end position="54"/>
    </location>
</feature>
<evidence type="ECO:0000313" key="2">
    <source>
        <dbReference type="EMBL" id="ONK68228.1"/>
    </source>
</evidence>
<reference evidence="3" key="1">
    <citation type="journal article" date="2017" name="Nat. Commun.">
        <title>The asparagus genome sheds light on the origin and evolution of a young Y chromosome.</title>
        <authorList>
            <person name="Harkess A."/>
            <person name="Zhou J."/>
            <person name="Xu C."/>
            <person name="Bowers J.E."/>
            <person name="Van der Hulst R."/>
            <person name="Ayyampalayam S."/>
            <person name="Mercati F."/>
            <person name="Riccardi P."/>
            <person name="McKain M.R."/>
            <person name="Kakrana A."/>
            <person name="Tang H."/>
            <person name="Ray J."/>
            <person name="Groenendijk J."/>
            <person name="Arikit S."/>
            <person name="Mathioni S.M."/>
            <person name="Nakano M."/>
            <person name="Shan H."/>
            <person name="Telgmann-Rauber A."/>
            <person name="Kanno A."/>
            <person name="Yue Z."/>
            <person name="Chen H."/>
            <person name="Li W."/>
            <person name="Chen Y."/>
            <person name="Xu X."/>
            <person name="Zhang Y."/>
            <person name="Luo S."/>
            <person name="Chen H."/>
            <person name="Gao J."/>
            <person name="Mao Z."/>
            <person name="Pires J.C."/>
            <person name="Luo M."/>
            <person name="Kudrna D."/>
            <person name="Wing R.A."/>
            <person name="Meyers B.C."/>
            <person name="Yi K."/>
            <person name="Kong H."/>
            <person name="Lavrijsen P."/>
            <person name="Sunseri F."/>
            <person name="Falavigna A."/>
            <person name="Ye Y."/>
            <person name="Leebens-Mack J.H."/>
            <person name="Chen G."/>
        </authorList>
    </citation>
    <scope>NUCLEOTIDE SEQUENCE [LARGE SCALE GENOMIC DNA]</scope>
    <source>
        <strain evidence="3">cv. DH0086</strain>
    </source>
</reference>
<dbReference type="AlphaFoldDB" id="A0A5P1EQE9"/>
<protein>
    <submittedName>
        <fullName evidence="2">Uncharacterized protein</fullName>
    </submittedName>
</protein>
<feature type="region of interest" description="Disordered" evidence="1">
    <location>
        <begin position="1"/>
        <end position="60"/>
    </location>
</feature>